<comment type="catalytic activity">
    <reaction evidence="12 13">
        <text>L-threonine + hydrogencarbonate + ATP = L-threonylcarbamoyladenylate + diphosphate + H2O</text>
        <dbReference type="Rhea" id="RHEA:36407"/>
        <dbReference type="ChEBI" id="CHEBI:15377"/>
        <dbReference type="ChEBI" id="CHEBI:17544"/>
        <dbReference type="ChEBI" id="CHEBI:30616"/>
        <dbReference type="ChEBI" id="CHEBI:33019"/>
        <dbReference type="ChEBI" id="CHEBI:57926"/>
        <dbReference type="ChEBI" id="CHEBI:73682"/>
        <dbReference type="EC" id="2.7.7.87"/>
    </reaction>
</comment>
<dbReference type="PANTHER" id="PTHR17490">
    <property type="entry name" value="SUA5"/>
    <property type="match status" value="1"/>
</dbReference>
<evidence type="ECO:0000256" key="2">
    <source>
        <dbReference type="ARBA" id="ARBA00007663"/>
    </source>
</evidence>
<evidence type="ECO:0000256" key="1">
    <source>
        <dbReference type="ARBA" id="ARBA00004496"/>
    </source>
</evidence>
<dbReference type="PROSITE" id="PS51163">
    <property type="entry name" value="YRDC"/>
    <property type="match status" value="1"/>
</dbReference>
<organism evidence="16 17">
    <name type="scientific">Methylobacterium tardum</name>
    <dbReference type="NCBI Taxonomy" id="374432"/>
    <lineage>
        <taxon>Bacteria</taxon>
        <taxon>Pseudomonadati</taxon>
        <taxon>Pseudomonadota</taxon>
        <taxon>Alphaproteobacteria</taxon>
        <taxon>Hyphomicrobiales</taxon>
        <taxon>Methylobacteriaceae</taxon>
        <taxon>Methylobacterium</taxon>
    </lineage>
</organism>
<dbReference type="AlphaFoldDB" id="A0AA37TFR9"/>
<keyword evidence="17" id="KW-1185">Reference proteome</keyword>
<dbReference type="GO" id="GO:0006450">
    <property type="term" value="P:regulation of translational fidelity"/>
    <property type="evidence" value="ECO:0007669"/>
    <property type="project" value="TreeGrafter"/>
</dbReference>
<keyword evidence="6 13" id="KW-0808">Transferase</keyword>
<reference evidence="17" key="1">
    <citation type="journal article" date="2019" name="Int. J. Syst. Evol. Microbiol.">
        <title>The Global Catalogue of Microorganisms (GCM) 10K type strain sequencing project: providing services to taxonomists for standard genome sequencing and annotation.</title>
        <authorList>
            <consortium name="The Broad Institute Genomics Platform"/>
            <consortium name="The Broad Institute Genome Sequencing Center for Infectious Disease"/>
            <person name="Wu L."/>
            <person name="Ma J."/>
        </authorList>
    </citation>
    <scope>NUCLEOTIDE SEQUENCE [LARGE SCALE GENOMIC DNA]</scope>
    <source>
        <strain evidence="17">NBRC 103632</strain>
    </source>
</reference>
<comment type="similarity">
    <text evidence="2 13">Belongs to the SUA5 family.</text>
</comment>
<accession>A0AA37TFR9</accession>
<evidence type="ECO:0000256" key="4">
    <source>
        <dbReference type="ARBA" id="ARBA00015492"/>
    </source>
</evidence>
<dbReference type="GO" id="GO:0000049">
    <property type="term" value="F:tRNA binding"/>
    <property type="evidence" value="ECO:0007669"/>
    <property type="project" value="TreeGrafter"/>
</dbReference>
<comment type="subcellular location">
    <subcellularLocation>
        <location evidence="1 13">Cytoplasm</location>
    </subcellularLocation>
</comment>
<evidence type="ECO:0000256" key="8">
    <source>
        <dbReference type="ARBA" id="ARBA00022695"/>
    </source>
</evidence>
<dbReference type="Pfam" id="PF03481">
    <property type="entry name" value="Sua5_C"/>
    <property type="match status" value="1"/>
</dbReference>
<feature type="binding site" evidence="14">
    <location>
        <position position="64"/>
    </location>
    <ligand>
        <name>ATP</name>
        <dbReference type="ChEBI" id="CHEBI:30616"/>
    </ligand>
</feature>
<gene>
    <name evidence="16" type="ORF">GCM10007890_06530</name>
</gene>
<evidence type="ECO:0000313" key="17">
    <source>
        <dbReference type="Proteomes" id="UP001157440"/>
    </source>
</evidence>
<dbReference type="FunFam" id="3.90.870.10:FF:000009">
    <property type="entry name" value="Threonylcarbamoyl-AMP synthase, putative"/>
    <property type="match status" value="1"/>
</dbReference>
<keyword evidence="7 13" id="KW-0819">tRNA processing</keyword>
<dbReference type="SUPFAM" id="SSF55821">
    <property type="entry name" value="YrdC/RibB"/>
    <property type="match status" value="1"/>
</dbReference>
<dbReference type="InterPro" id="IPR017945">
    <property type="entry name" value="DHBP_synth_RibB-like_a/b_dom"/>
</dbReference>
<feature type="binding site" evidence="14">
    <location>
        <position position="68"/>
    </location>
    <ligand>
        <name>L-threonine</name>
        <dbReference type="ChEBI" id="CHEBI:57926"/>
    </ligand>
</feature>
<feature type="binding site" evidence="14">
    <location>
        <position position="202"/>
    </location>
    <ligand>
        <name>ATP</name>
        <dbReference type="ChEBI" id="CHEBI:30616"/>
    </ligand>
</feature>
<evidence type="ECO:0000256" key="10">
    <source>
        <dbReference type="ARBA" id="ARBA00022840"/>
    </source>
</evidence>
<dbReference type="Pfam" id="PF01300">
    <property type="entry name" value="Sua5_yciO_yrdC"/>
    <property type="match status" value="1"/>
</dbReference>
<evidence type="ECO:0000256" key="11">
    <source>
        <dbReference type="ARBA" id="ARBA00029774"/>
    </source>
</evidence>
<evidence type="ECO:0000259" key="15">
    <source>
        <dbReference type="PROSITE" id="PS51163"/>
    </source>
</evidence>
<dbReference type="EMBL" id="BSPL01000006">
    <property type="protein sequence ID" value="GLS68641.1"/>
    <property type="molecule type" value="Genomic_DNA"/>
</dbReference>
<dbReference type="InterPro" id="IPR010923">
    <property type="entry name" value="T(6)A37_SUA5"/>
</dbReference>
<feature type="binding site" evidence="14">
    <location>
        <position position="188"/>
    </location>
    <ligand>
        <name>L-threonine</name>
        <dbReference type="ChEBI" id="CHEBI:57926"/>
    </ligand>
</feature>
<keyword evidence="5 13" id="KW-0963">Cytoplasm</keyword>
<dbReference type="InterPro" id="IPR050156">
    <property type="entry name" value="TC-AMP_synthase_SUA5"/>
</dbReference>
<evidence type="ECO:0000256" key="14">
    <source>
        <dbReference type="PIRSR" id="PIRSR004930-1"/>
    </source>
</evidence>
<feature type="binding site" evidence="14">
    <location>
        <position position="128"/>
    </location>
    <ligand>
        <name>L-threonine</name>
        <dbReference type="ChEBI" id="CHEBI:57926"/>
    </ligand>
</feature>
<sequence length="332" mass="33660">MNDPGSTVPAATRRLGPDASGLAEAAALLRAGGLVAFPTETVYGLGADATDADAVTRIFAAKDRPRFNPLIAHLPEAEAAFAEGDFDEHARRLAEAFWPGPLTLVVPAHPKTQISDLARAGLPSVALRVPAHPLAQALLAGVGRPVAAPSANRSGRVSPTRADHVLADLAGRIGAVLDGGDTQVGVESTVVACLGGTPRLLRPGGITRAALRDILGLEPAVPASADADRPAGPGMLASHYAPRARVRLNAAQIEPGEAVLLFGSARPAGHKRACAALNLSPSGDLAQAAARLFGALRDLDASGADTIAVVPIPAEGLGEAIGDRLARAAAPR</sequence>
<proteinExistence type="inferred from homology"/>
<evidence type="ECO:0000256" key="6">
    <source>
        <dbReference type="ARBA" id="ARBA00022679"/>
    </source>
</evidence>
<feature type="binding site" evidence="14">
    <location>
        <position position="148"/>
    </location>
    <ligand>
        <name>L-threonine</name>
        <dbReference type="ChEBI" id="CHEBI:57926"/>
    </ligand>
</feature>
<feature type="binding site" evidence="14">
    <location>
        <position position="158"/>
    </location>
    <ligand>
        <name>ATP</name>
        <dbReference type="ChEBI" id="CHEBI:30616"/>
    </ligand>
</feature>
<protein>
    <recommendedName>
        <fullName evidence="4 13">Threonylcarbamoyl-AMP synthase</fullName>
        <shortName evidence="13">TC-AMP synthase</shortName>
        <ecNumber evidence="3 13">2.7.7.87</ecNumber>
    </recommendedName>
    <alternativeName>
        <fullName evidence="11 13">L-threonylcarbamoyladenylate synthase</fullName>
    </alternativeName>
</protein>
<name>A0AA37TFR9_9HYPH</name>
<dbReference type="NCBIfam" id="TIGR00057">
    <property type="entry name" value="L-threonylcarbamoyladenylate synthase"/>
    <property type="match status" value="1"/>
</dbReference>
<dbReference type="InterPro" id="IPR038385">
    <property type="entry name" value="Sua5/YwlC_C"/>
</dbReference>
<keyword evidence="9 13" id="KW-0547">Nucleotide-binding</keyword>
<dbReference type="InterPro" id="IPR005145">
    <property type="entry name" value="Sua5_C"/>
</dbReference>
<dbReference type="Gene3D" id="3.40.50.11030">
    <property type="entry name" value="Threonylcarbamoyl-AMP synthase, C-terminal domain"/>
    <property type="match status" value="1"/>
</dbReference>
<dbReference type="GO" id="GO:0008033">
    <property type="term" value="P:tRNA processing"/>
    <property type="evidence" value="ECO:0007669"/>
    <property type="project" value="UniProtKB-KW"/>
</dbReference>
<keyword evidence="10 13" id="KW-0067">ATP-binding</keyword>
<dbReference type="RefSeq" id="WP_238197639.1">
    <property type="nucleotide sequence ID" value="NZ_BPQZ01000020.1"/>
</dbReference>
<feature type="binding site" evidence="14">
    <location>
        <position position="73"/>
    </location>
    <ligand>
        <name>L-threonine</name>
        <dbReference type="ChEBI" id="CHEBI:57926"/>
    </ligand>
</feature>
<evidence type="ECO:0000256" key="3">
    <source>
        <dbReference type="ARBA" id="ARBA00012584"/>
    </source>
</evidence>
<dbReference type="GO" id="GO:0061710">
    <property type="term" value="F:L-threonylcarbamoyladenylate synthase"/>
    <property type="evidence" value="ECO:0007669"/>
    <property type="project" value="UniProtKB-EC"/>
</dbReference>
<evidence type="ECO:0000256" key="13">
    <source>
        <dbReference type="PIRNR" id="PIRNR004930"/>
    </source>
</evidence>
<comment type="caution">
    <text evidence="16">The sequence shown here is derived from an EMBL/GenBank/DDBJ whole genome shotgun (WGS) entry which is preliminary data.</text>
</comment>
<dbReference type="PIRSF" id="PIRSF004930">
    <property type="entry name" value="Tln_factor_SUA5"/>
    <property type="match status" value="1"/>
</dbReference>
<evidence type="ECO:0000256" key="9">
    <source>
        <dbReference type="ARBA" id="ARBA00022741"/>
    </source>
</evidence>
<feature type="binding site" evidence="14">
    <location>
        <position position="150"/>
    </location>
    <ligand>
        <name>ATP</name>
        <dbReference type="ChEBI" id="CHEBI:30616"/>
    </ligand>
</feature>
<dbReference type="Proteomes" id="UP001157440">
    <property type="component" value="Unassembled WGS sequence"/>
</dbReference>
<evidence type="ECO:0000256" key="5">
    <source>
        <dbReference type="ARBA" id="ARBA00022490"/>
    </source>
</evidence>
<keyword evidence="8 13" id="KW-0548">Nucleotidyltransferase</keyword>
<feature type="binding site" evidence="14">
    <location>
        <position position="41"/>
    </location>
    <ligand>
        <name>L-threonine</name>
        <dbReference type="ChEBI" id="CHEBI:57926"/>
    </ligand>
</feature>
<evidence type="ECO:0000256" key="7">
    <source>
        <dbReference type="ARBA" id="ARBA00022694"/>
    </source>
</evidence>
<dbReference type="PANTHER" id="PTHR17490:SF16">
    <property type="entry name" value="THREONYLCARBAMOYL-AMP SYNTHASE"/>
    <property type="match status" value="1"/>
</dbReference>
<comment type="function">
    <text evidence="13">Required for the formation of a threonylcarbamoyl group on adenosine at position 37 (t(6)A37) in tRNAs that read codons beginning with adenine.</text>
</comment>
<dbReference type="GO" id="GO:0003725">
    <property type="term" value="F:double-stranded RNA binding"/>
    <property type="evidence" value="ECO:0007669"/>
    <property type="project" value="UniProtKB-UniRule"/>
</dbReference>
<dbReference type="Gene3D" id="3.90.870.10">
    <property type="entry name" value="DHBP synthase"/>
    <property type="match status" value="1"/>
</dbReference>
<feature type="domain" description="YrdC-like" evidence="15">
    <location>
        <begin position="19"/>
        <end position="206"/>
    </location>
</feature>
<evidence type="ECO:0000313" key="16">
    <source>
        <dbReference type="EMBL" id="GLS68641.1"/>
    </source>
</evidence>
<dbReference type="GO" id="GO:0005737">
    <property type="term" value="C:cytoplasm"/>
    <property type="evidence" value="ECO:0007669"/>
    <property type="project" value="UniProtKB-SubCell"/>
</dbReference>
<dbReference type="GO" id="GO:0005524">
    <property type="term" value="F:ATP binding"/>
    <property type="evidence" value="ECO:0007669"/>
    <property type="project" value="UniProtKB-UniRule"/>
</dbReference>
<feature type="binding site" evidence="14">
    <location>
        <position position="240"/>
    </location>
    <ligand>
        <name>ATP</name>
        <dbReference type="ChEBI" id="CHEBI:30616"/>
    </ligand>
</feature>
<dbReference type="InterPro" id="IPR006070">
    <property type="entry name" value="Sua5-like_dom"/>
</dbReference>
<evidence type="ECO:0000256" key="12">
    <source>
        <dbReference type="ARBA" id="ARBA00048366"/>
    </source>
</evidence>
<dbReference type="EC" id="2.7.7.87" evidence="3 13"/>